<accession>A0A5C6CF27</accession>
<reference evidence="2 3" key="1">
    <citation type="submission" date="2019-02" db="EMBL/GenBank/DDBJ databases">
        <title>Deep-cultivation of Planctomycetes and their phenomic and genomic characterization uncovers novel biology.</title>
        <authorList>
            <person name="Wiegand S."/>
            <person name="Jogler M."/>
            <person name="Boedeker C."/>
            <person name="Pinto D."/>
            <person name="Vollmers J."/>
            <person name="Rivas-Marin E."/>
            <person name="Kohn T."/>
            <person name="Peeters S.H."/>
            <person name="Heuer A."/>
            <person name="Rast P."/>
            <person name="Oberbeckmann S."/>
            <person name="Bunk B."/>
            <person name="Jeske O."/>
            <person name="Meyerdierks A."/>
            <person name="Storesund J.E."/>
            <person name="Kallscheuer N."/>
            <person name="Luecker S."/>
            <person name="Lage O.M."/>
            <person name="Pohl T."/>
            <person name="Merkel B.J."/>
            <person name="Hornburger P."/>
            <person name="Mueller R.-W."/>
            <person name="Bruemmer F."/>
            <person name="Labrenz M."/>
            <person name="Spormann A.M."/>
            <person name="Op Den Camp H."/>
            <person name="Overmann J."/>
            <person name="Amann R."/>
            <person name="Jetten M.S.M."/>
            <person name="Mascher T."/>
            <person name="Medema M.H."/>
            <person name="Devos D.P."/>
            <person name="Kaster A.-K."/>
            <person name="Ovreas L."/>
            <person name="Rohde M."/>
            <person name="Galperin M.Y."/>
            <person name="Jogler C."/>
        </authorList>
    </citation>
    <scope>NUCLEOTIDE SEQUENCE [LARGE SCALE GENOMIC DNA]</scope>
    <source>
        <strain evidence="2 3">Pla144</strain>
    </source>
</reference>
<comment type="caution">
    <text evidence="2">The sequence shown here is derived from an EMBL/GenBank/DDBJ whole genome shotgun (WGS) entry which is preliminary data.</text>
</comment>
<dbReference type="EMBL" id="SJPS01000010">
    <property type="protein sequence ID" value="TWU21409.1"/>
    <property type="molecule type" value="Genomic_DNA"/>
</dbReference>
<evidence type="ECO:0000313" key="3">
    <source>
        <dbReference type="Proteomes" id="UP000318437"/>
    </source>
</evidence>
<feature type="compositionally biased region" description="Basic and acidic residues" evidence="1">
    <location>
        <begin position="24"/>
        <end position="34"/>
    </location>
</feature>
<evidence type="ECO:0000256" key="1">
    <source>
        <dbReference type="SAM" id="MobiDB-lite"/>
    </source>
</evidence>
<organism evidence="2 3">
    <name type="scientific">Bythopirellula polymerisocia</name>
    <dbReference type="NCBI Taxonomy" id="2528003"/>
    <lineage>
        <taxon>Bacteria</taxon>
        <taxon>Pseudomonadati</taxon>
        <taxon>Planctomycetota</taxon>
        <taxon>Planctomycetia</taxon>
        <taxon>Pirellulales</taxon>
        <taxon>Lacipirellulaceae</taxon>
        <taxon>Bythopirellula</taxon>
    </lineage>
</organism>
<name>A0A5C6CF27_9BACT</name>
<dbReference type="RefSeq" id="WP_146452864.1">
    <property type="nucleotide sequence ID" value="NZ_SJPS01000010.1"/>
</dbReference>
<protein>
    <submittedName>
        <fullName evidence="2">Uncharacterized protein</fullName>
    </submittedName>
</protein>
<evidence type="ECO:0000313" key="2">
    <source>
        <dbReference type="EMBL" id="TWU21409.1"/>
    </source>
</evidence>
<gene>
    <name evidence="2" type="ORF">Pla144_46300</name>
</gene>
<dbReference type="AlphaFoldDB" id="A0A5C6CF27"/>
<sequence length="59" mass="6755">MTQHQPTHKPEPAPQDENALTDQQARELADKAKQEEYRKAHLAQLRQLQCPGCGETELF</sequence>
<feature type="region of interest" description="Disordered" evidence="1">
    <location>
        <begin position="1"/>
        <end position="34"/>
    </location>
</feature>
<dbReference type="Proteomes" id="UP000318437">
    <property type="component" value="Unassembled WGS sequence"/>
</dbReference>
<keyword evidence="3" id="KW-1185">Reference proteome</keyword>
<proteinExistence type="predicted"/>